<dbReference type="EMBL" id="RSCL01000003">
    <property type="protein sequence ID" value="RUT08418.1"/>
    <property type="molecule type" value="Genomic_DNA"/>
</dbReference>
<proteinExistence type="predicted"/>
<accession>A0A3S1ASQ5</accession>
<dbReference type="Proteomes" id="UP000271624">
    <property type="component" value="Unassembled WGS sequence"/>
</dbReference>
<evidence type="ECO:0000313" key="1">
    <source>
        <dbReference type="EMBL" id="RUT08418.1"/>
    </source>
</evidence>
<reference evidence="1" key="1">
    <citation type="submission" date="2018-12" db="EMBL/GenBank/DDBJ databases">
        <authorList>
            <person name="Will S."/>
            <person name="Neumann-Schaal M."/>
            <person name="Henke P."/>
        </authorList>
    </citation>
    <scope>NUCLEOTIDE SEQUENCE</scope>
    <source>
        <strain evidence="1">PCC 7102</strain>
    </source>
</reference>
<organism evidence="1 2">
    <name type="scientific">Dulcicalothrix desertica PCC 7102</name>
    <dbReference type="NCBI Taxonomy" id="232991"/>
    <lineage>
        <taxon>Bacteria</taxon>
        <taxon>Bacillati</taxon>
        <taxon>Cyanobacteriota</taxon>
        <taxon>Cyanophyceae</taxon>
        <taxon>Nostocales</taxon>
        <taxon>Calotrichaceae</taxon>
        <taxon>Dulcicalothrix</taxon>
    </lineage>
</organism>
<comment type="caution">
    <text evidence="1">The sequence shown here is derived from an EMBL/GenBank/DDBJ whole genome shotgun (WGS) entry which is preliminary data.</text>
</comment>
<protein>
    <recommendedName>
        <fullName evidence="3">HypX (Modular protein)</fullName>
    </recommendedName>
</protein>
<sequence>MSKKTRRDTEDTARDAKIYAYLLHISGIKNNPQNLNINKLEADIAKIWDQTANRTFVRRVINNLYPGLAKNKMSEQDALPALSLNKLVKILTAIEEYWKKDAKNFRANDSQSIPEFLKDADKLRAIRKYCELSRAERKELKLPVDFDTYVKDNFISDVITENKSNTSDIPSNIPSNIPKYIEKEDNNGKTKIINEAYIDNLIQSVIEQELQLEWENRNNTILEIKEKVKNEIKAIEMQSGLQAVKYMRPIIGNSNANLFDEAFIKKWESCLPNELIERLTKFFVDNVRLSNEFPIYFKYIEVEKVRTLPLYVKTEYNSVGLLNKELWKLDERKSKVVGEGINEFINALGGRHACRVRVHFCLKFDEHNHENLLKKYKDKLDKNFVKELHFFEEVSGASSIISLIRKALNRAVLWDLPSLKKYFPVAQEVYIAPEGKLYGNDTLATVWSASRVRLVELEDVKKLLNLTHHNQETESNLIDFDSYINGSDIFQGDYICFDMVEAIAVSGFYARLKTVREIGVDAQIYLEELCDRIIAQKSLIKGKKRLWSYPFSLRVMESYLQNTILPKNSKNSNEPWSNLAYEAQLHITQGYIEEGLTKAANTLLEELEPHIKYFSHLTRANYYLCKATCEFLSEDERERAISKCENFLDEASKELEERSLKFFRIGEFSQANLSPSFSYWARIYALKARISVFFPLFIQESVNDLIYPISLLEKARISAARDGNSDYYAKATLSQSWCYLMQAYIGKTREGEFEQSNCIEWARRLIDHALLCYSETSQKAYQDYLKDVVFYNNEQDIDRMERFGDIIVPSPPLLHPVFNMTSGHKDNERTNNEETALNKSNMVINIDSFLIKIHCSSTGKVVDLFGQHSSSYFFSCGMLKLCDNYSNASDDEIIERIKEANKFFVCCWAIAEGGAYLNEETNTIERNFKKLPSDNYGVSTIRGLYLHRISEIADLGKVFTVVCKCIISKCQPPTNQNWDDIIGEIFPHEKGVISKIRDEQLEYAKKQKHYNTHLKRHFEHIVEYLRSCESKTFESVQSCRKEILIGTFRRLRGE</sequence>
<dbReference type="AlphaFoldDB" id="A0A3S1ASQ5"/>
<dbReference type="OrthoDB" id="499590at2"/>
<evidence type="ECO:0008006" key="3">
    <source>
        <dbReference type="Google" id="ProtNLM"/>
    </source>
</evidence>
<keyword evidence="2" id="KW-1185">Reference proteome</keyword>
<gene>
    <name evidence="1" type="ORF">DSM106972_015860</name>
</gene>
<dbReference type="RefSeq" id="WP_127080223.1">
    <property type="nucleotide sequence ID" value="NZ_RSCL01000003.1"/>
</dbReference>
<reference evidence="1" key="2">
    <citation type="journal article" date="2019" name="Genome Biol. Evol.">
        <title>Day and night: Metabolic profiles and evolutionary relationships of six axenic non-marine cyanobacteria.</title>
        <authorList>
            <person name="Will S.E."/>
            <person name="Henke P."/>
            <person name="Boedeker C."/>
            <person name="Huang S."/>
            <person name="Brinkmann H."/>
            <person name="Rohde M."/>
            <person name="Jarek M."/>
            <person name="Friedl T."/>
            <person name="Seufert S."/>
            <person name="Schumacher M."/>
            <person name="Overmann J."/>
            <person name="Neumann-Schaal M."/>
            <person name="Petersen J."/>
        </authorList>
    </citation>
    <scope>NUCLEOTIDE SEQUENCE [LARGE SCALE GENOMIC DNA]</scope>
    <source>
        <strain evidence="1">PCC 7102</strain>
    </source>
</reference>
<name>A0A3S1ASQ5_9CYAN</name>
<evidence type="ECO:0000313" key="2">
    <source>
        <dbReference type="Proteomes" id="UP000271624"/>
    </source>
</evidence>